<dbReference type="AlphaFoldDB" id="A0A154BMV7"/>
<dbReference type="InterPro" id="IPR038763">
    <property type="entry name" value="DHH_sf"/>
</dbReference>
<dbReference type="NCBIfam" id="NF003877">
    <property type="entry name" value="PRK05427.1"/>
    <property type="match status" value="1"/>
</dbReference>
<dbReference type="SUPFAM" id="SSF64182">
    <property type="entry name" value="DHH phosphoesterases"/>
    <property type="match status" value="1"/>
</dbReference>
<dbReference type="SUPFAM" id="SSF54631">
    <property type="entry name" value="CBS-domain pair"/>
    <property type="match status" value="1"/>
</dbReference>
<dbReference type="Pfam" id="PF07085">
    <property type="entry name" value="DRTGG"/>
    <property type="match status" value="1"/>
</dbReference>
<dbReference type="SMART" id="SM00116">
    <property type="entry name" value="CBS"/>
    <property type="match status" value="2"/>
</dbReference>
<dbReference type="SUPFAM" id="SSF75138">
    <property type="entry name" value="HprK N-terminal domain-like"/>
    <property type="match status" value="1"/>
</dbReference>
<dbReference type="Gene3D" id="3.10.580.10">
    <property type="entry name" value="CBS-domain"/>
    <property type="match status" value="1"/>
</dbReference>
<dbReference type="RefSeq" id="WP_066244721.1">
    <property type="nucleotide sequence ID" value="NZ_LSGP01000025.1"/>
</dbReference>
<evidence type="ECO:0000256" key="3">
    <source>
        <dbReference type="ARBA" id="ARBA00022723"/>
    </source>
</evidence>
<evidence type="ECO:0000313" key="11">
    <source>
        <dbReference type="Proteomes" id="UP000076268"/>
    </source>
</evidence>
<feature type="domain" description="CBS" evidence="9">
    <location>
        <begin position="73"/>
        <end position="128"/>
    </location>
</feature>
<dbReference type="NCBIfam" id="NF011442">
    <property type="entry name" value="PRK14869.1-4"/>
    <property type="match status" value="1"/>
</dbReference>
<feature type="domain" description="CBS" evidence="9">
    <location>
        <begin position="250"/>
        <end position="306"/>
    </location>
</feature>
<keyword evidence="8" id="KW-0129">CBS domain</keyword>
<dbReference type="EC" id="3.6.1.1" evidence="2"/>
<evidence type="ECO:0000313" key="10">
    <source>
        <dbReference type="EMBL" id="KYZ75180.1"/>
    </source>
</evidence>
<dbReference type="InterPro" id="IPR028979">
    <property type="entry name" value="Ser_kin/Pase_Hpr-like_N_sf"/>
</dbReference>
<dbReference type="InterPro" id="IPR000644">
    <property type="entry name" value="CBS_dom"/>
</dbReference>
<dbReference type="Gene3D" id="3.10.310.20">
    <property type="entry name" value="DHHA2 domain"/>
    <property type="match status" value="1"/>
</dbReference>
<dbReference type="InterPro" id="IPR004097">
    <property type="entry name" value="DHHA2"/>
</dbReference>
<keyword evidence="5" id="KW-0464">Manganese</keyword>
<comment type="cofactor">
    <cofactor evidence="1">
        <name>Mn(2+)</name>
        <dbReference type="ChEBI" id="CHEBI:29035"/>
    </cofactor>
</comment>
<dbReference type="GO" id="GO:0046872">
    <property type="term" value="F:metal ion binding"/>
    <property type="evidence" value="ECO:0007669"/>
    <property type="project" value="UniProtKB-KW"/>
</dbReference>
<organism evidence="10 11">
    <name type="scientific">Anaerosporomusa subterranea</name>
    <dbReference type="NCBI Taxonomy" id="1794912"/>
    <lineage>
        <taxon>Bacteria</taxon>
        <taxon>Bacillati</taxon>
        <taxon>Bacillota</taxon>
        <taxon>Negativicutes</taxon>
        <taxon>Acetonemataceae</taxon>
        <taxon>Anaerosporomusa</taxon>
    </lineage>
</organism>
<dbReference type="GO" id="GO:0004427">
    <property type="term" value="F:inorganic diphosphate phosphatase activity"/>
    <property type="evidence" value="ECO:0007669"/>
    <property type="project" value="UniProtKB-EC"/>
</dbReference>
<keyword evidence="4" id="KW-0378">Hydrolase</keyword>
<evidence type="ECO:0000256" key="7">
    <source>
        <dbReference type="ARBA" id="ARBA00047820"/>
    </source>
</evidence>
<dbReference type="InterPro" id="IPR046342">
    <property type="entry name" value="CBS_dom_sf"/>
</dbReference>
<proteinExistence type="predicted"/>
<comment type="catalytic activity">
    <reaction evidence="7">
        <text>diphosphate + H2O = 2 phosphate + H(+)</text>
        <dbReference type="Rhea" id="RHEA:24576"/>
        <dbReference type="ChEBI" id="CHEBI:15377"/>
        <dbReference type="ChEBI" id="CHEBI:15378"/>
        <dbReference type="ChEBI" id="CHEBI:33019"/>
        <dbReference type="ChEBI" id="CHEBI:43474"/>
        <dbReference type="EC" id="3.6.1.1"/>
    </reaction>
</comment>
<dbReference type="SMART" id="SM01131">
    <property type="entry name" value="DHHA2"/>
    <property type="match status" value="1"/>
</dbReference>
<dbReference type="Pfam" id="PF01368">
    <property type="entry name" value="DHH"/>
    <property type="match status" value="1"/>
</dbReference>
<evidence type="ECO:0000256" key="5">
    <source>
        <dbReference type="ARBA" id="ARBA00023211"/>
    </source>
</evidence>
<keyword evidence="11" id="KW-1185">Reference proteome</keyword>
<keyword evidence="3" id="KW-0479">Metal-binding</keyword>
<dbReference type="PROSITE" id="PS51371">
    <property type="entry name" value="CBS"/>
    <property type="match status" value="2"/>
</dbReference>
<dbReference type="STRING" id="1794912.AXX12_13505"/>
<dbReference type="EMBL" id="LSGP01000025">
    <property type="protein sequence ID" value="KYZ75180.1"/>
    <property type="molecule type" value="Genomic_DNA"/>
</dbReference>
<dbReference type="InterPro" id="IPR001667">
    <property type="entry name" value="DDH_dom"/>
</dbReference>
<dbReference type="Gene3D" id="3.90.1640.10">
    <property type="entry name" value="inorganic pyrophosphatase (n-terminal core)"/>
    <property type="match status" value="2"/>
</dbReference>
<dbReference type="Gene3D" id="3.40.1390.20">
    <property type="entry name" value="HprK N-terminal domain-like"/>
    <property type="match status" value="1"/>
</dbReference>
<dbReference type="Pfam" id="PF02833">
    <property type="entry name" value="DHHA2"/>
    <property type="match status" value="1"/>
</dbReference>
<dbReference type="FunFam" id="3.90.1640.10:FF:000001">
    <property type="entry name" value="Probable manganese-dependent inorganic pyrophosphatase"/>
    <property type="match status" value="1"/>
</dbReference>
<dbReference type="NCBIfam" id="NF011443">
    <property type="entry name" value="PRK14869.1-5"/>
    <property type="match status" value="1"/>
</dbReference>
<evidence type="ECO:0000256" key="4">
    <source>
        <dbReference type="ARBA" id="ARBA00022801"/>
    </source>
</evidence>
<dbReference type="Pfam" id="PF00571">
    <property type="entry name" value="CBS"/>
    <property type="match status" value="2"/>
</dbReference>
<dbReference type="PANTHER" id="PTHR12112">
    <property type="entry name" value="BNIP - RELATED"/>
    <property type="match status" value="1"/>
</dbReference>
<dbReference type="Proteomes" id="UP000076268">
    <property type="component" value="Unassembled WGS sequence"/>
</dbReference>
<comment type="caution">
    <text evidence="10">The sequence shown here is derived from an EMBL/GenBank/DDBJ whole genome shotgun (WGS) entry which is preliminary data.</text>
</comment>
<dbReference type="PANTHER" id="PTHR12112:SF22">
    <property type="entry name" value="MANGANESE-DEPENDENT INORGANIC PYROPHOSPHATASE-RELATED"/>
    <property type="match status" value="1"/>
</dbReference>
<dbReference type="InterPro" id="IPR038222">
    <property type="entry name" value="DHHA2_dom_sf"/>
</dbReference>
<name>A0A154BMV7_ANASB</name>
<reference evidence="10 11" key="1">
    <citation type="submission" date="2016-02" db="EMBL/GenBank/DDBJ databases">
        <title>Anaerosporomusa subterraneum gen. nov., sp. nov., a spore-forming obligate anaerobe isolated from saprolite.</title>
        <authorList>
            <person name="Choi J.K."/>
            <person name="Shah M."/>
            <person name="Yee N."/>
        </authorList>
    </citation>
    <scope>NUCLEOTIDE SEQUENCE [LARGE SCALE GENOMIC DNA]</scope>
    <source>
        <strain evidence="10 11">RU4</strain>
    </source>
</reference>
<evidence type="ECO:0000256" key="6">
    <source>
        <dbReference type="ARBA" id="ARBA00032535"/>
    </source>
</evidence>
<dbReference type="GO" id="GO:0005737">
    <property type="term" value="C:cytoplasm"/>
    <property type="evidence" value="ECO:0007669"/>
    <property type="project" value="InterPro"/>
</dbReference>
<protein>
    <recommendedName>
        <fullName evidence="2">inorganic diphosphatase</fullName>
        <ecNumber evidence="2">3.6.1.1</ecNumber>
    </recommendedName>
    <alternativeName>
        <fullName evidence="6">Pyrophosphate phospho-hydrolase</fullName>
    </alternativeName>
</protein>
<accession>A0A154BMV7</accession>
<gene>
    <name evidence="10" type="ORF">AXX12_13505</name>
</gene>
<dbReference type="InterPro" id="IPR010766">
    <property type="entry name" value="DRTGG"/>
</dbReference>
<evidence type="ECO:0000256" key="8">
    <source>
        <dbReference type="PROSITE-ProRule" id="PRU00703"/>
    </source>
</evidence>
<evidence type="ECO:0000256" key="1">
    <source>
        <dbReference type="ARBA" id="ARBA00001936"/>
    </source>
</evidence>
<sequence length="542" mass="59266">MSKPILVIGHRNPDTDSICSAIAYAHLKQALGENAYPARAGKVNQETKFVLERFGVQPPPLVTDLYPRVSAVMQEVPATISPTATLRELGGLMKDANAKSIAVINGQSLIGIVSVSDLAKRYFDELEMQDLSEAGVDFAGVLRALDGELLYGQDLERTIRGKVRIAAARTATMPKFIQPGDIVLVGDRHTAQLACIEQGIACLIITGDADLTSEVLKAAKTMNTIVIRSPYDTYTSARLVNQSIPVRVVMQPKVISFKPSDLLADIRQVIINTNYRNYPVVDHGKLVGMINRDRLIVPQKERVILVDHNEKSQAVEGIEEAHIIEIIDHHRLGGLETSEPIYIRHEPVGSTSTIVASMHWRRGIEIPPPIAGLLLSAIVSDTFLFRSPTATAQDKEVAEKLAKIAGLSLEAYGMEVLRAGSQMDSLLPIEIVQNDLKEFQIGEFRVSISQFSALDPAAVLKRRNEIQTALEDERRREGYDISVLMVTDIMHEASNLIFAGQPAALIAAAFGQPDANGVVHLPGVMSRKKQVVPPLVEAAREL</sequence>
<evidence type="ECO:0000259" key="9">
    <source>
        <dbReference type="PROSITE" id="PS51371"/>
    </source>
</evidence>
<evidence type="ECO:0000256" key="2">
    <source>
        <dbReference type="ARBA" id="ARBA00012146"/>
    </source>
</evidence>
<dbReference type="OrthoDB" id="9766150at2"/>